<dbReference type="AlphaFoldDB" id="A0A382EDI8"/>
<reference evidence="2" key="1">
    <citation type="submission" date="2018-05" db="EMBL/GenBank/DDBJ databases">
        <authorList>
            <person name="Lanie J.A."/>
            <person name="Ng W.-L."/>
            <person name="Kazmierczak K.M."/>
            <person name="Andrzejewski T.M."/>
            <person name="Davidsen T.M."/>
            <person name="Wayne K.J."/>
            <person name="Tettelin H."/>
            <person name="Glass J.I."/>
            <person name="Rusch D."/>
            <person name="Podicherti R."/>
            <person name="Tsui H.-C.T."/>
            <person name="Winkler M.E."/>
        </authorList>
    </citation>
    <scope>NUCLEOTIDE SEQUENCE</scope>
</reference>
<dbReference type="Gene3D" id="2.40.160.10">
    <property type="entry name" value="Porin"/>
    <property type="match status" value="1"/>
</dbReference>
<protein>
    <recommendedName>
        <fullName evidence="1">ApaG domain-containing protein</fullName>
    </recommendedName>
</protein>
<organism evidence="2">
    <name type="scientific">marine metagenome</name>
    <dbReference type="NCBI Taxonomy" id="408172"/>
    <lineage>
        <taxon>unclassified sequences</taxon>
        <taxon>metagenomes</taxon>
        <taxon>ecological metagenomes</taxon>
    </lineage>
</organism>
<proteinExistence type="predicted"/>
<accession>A0A382EDI8</accession>
<dbReference type="Pfam" id="PF07396">
    <property type="entry name" value="Porin_O_P"/>
    <property type="match status" value="1"/>
</dbReference>
<sequence>MKITPSSYKGNAAIAIAVTSALGATTLADDNDIKVFWKDSLRLESPDGHNKLRVGGRIHWDNAFFADDEFGGEIAEDGDVFRRTRLYLSGQVQDRYDFKMQYDFAGGDADFKDVYFGIKDIPVFGNLRVGQFKEPLSLEELNSSNSISNIERANVNRLVPSRSAGIMAYNNYADSRITGAIGLFRGADDSYGNYKGDGYAATARLSGLPYQNDDASQLAHLAIGYSYRNDDTATYKLASDHSMAPSWKYSVNTVDSTDVLGLEAALKIGSFSVQSEWVQADVDAPEGGKIDGYYIQAGYVLTGESRSYDTNLGAFKGVSPSTKFMEDGGLGAWEAVLRWSNLDFSDLADNQEIDTWTLGLNWYLNKNVRALFNYSNADLDGDSVDVFATRFQFAF</sequence>
<feature type="domain" description="ApaG" evidence="1">
    <location>
        <begin position="193"/>
        <end position="324"/>
    </location>
</feature>
<dbReference type="SUPFAM" id="SSF56935">
    <property type="entry name" value="Porins"/>
    <property type="match status" value="1"/>
</dbReference>
<dbReference type="EMBL" id="UINC01043665">
    <property type="protein sequence ID" value="SVB48023.1"/>
    <property type="molecule type" value="Genomic_DNA"/>
</dbReference>
<dbReference type="InterPro" id="IPR010870">
    <property type="entry name" value="Porin_O/P"/>
</dbReference>
<gene>
    <name evidence="2" type="ORF">METZ01_LOCUS200877</name>
</gene>
<dbReference type="InterPro" id="IPR007474">
    <property type="entry name" value="ApaG_domain"/>
</dbReference>
<dbReference type="PROSITE" id="PS51087">
    <property type="entry name" value="APAG"/>
    <property type="match status" value="1"/>
</dbReference>
<evidence type="ECO:0000313" key="2">
    <source>
        <dbReference type="EMBL" id="SVB48023.1"/>
    </source>
</evidence>
<name>A0A382EDI8_9ZZZZ</name>
<dbReference type="InterPro" id="IPR023614">
    <property type="entry name" value="Porin_dom_sf"/>
</dbReference>
<evidence type="ECO:0000259" key="1">
    <source>
        <dbReference type="PROSITE" id="PS51087"/>
    </source>
</evidence>